<keyword evidence="8" id="KW-1185">Reference proteome</keyword>
<keyword evidence="4 6" id="KW-1133">Transmembrane helix</keyword>
<dbReference type="InterPro" id="IPR002797">
    <property type="entry name" value="Polysacc_synth"/>
</dbReference>
<evidence type="ECO:0000256" key="4">
    <source>
        <dbReference type="ARBA" id="ARBA00022989"/>
    </source>
</evidence>
<organism evidence="7 8">
    <name type="scientific">Oryzihumus leptocrescens</name>
    <dbReference type="NCBI Taxonomy" id="297536"/>
    <lineage>
        <taxon>Bacteria</taxon>
        <taxon>Bacillati</taxon>
        <taxon>Actinomycetota</taxon>
        <taxon>Actinomycetes</taxon>
        <taxon>Micrococcales</taxon>
        <taxon>Intrasporangiaceae</taxon>
        <taxon>Oryzihumus</taxon>
    </lineage>
</organism>
<reference evidence="7 8" key="1">
    <citation type="submission" date="2019-06" db="EMBL/GenBank/DDBJ databases">
        <title>Sequencing the genomes of 1000 actinobacteria strains.</title>
        <authorList>
            <person name="Klenk H.-P."/>
        </authorList>
    </citation>
    <scope>NUCLEOTIDE SEQUENCE [LARGE SCALE GENOMIC DNA]</scope>
    <source>
        <strain evidence="7 8">DSM 18082</strain>
    </source>
</reference>
<evidence type="ECO:0000256" key="3">
    <source>
        <dbReference type="ARBA" id="ARBA00022692"/>
    </source>
</evidence>
<feature type="transmembrane region" description="Helical" evidence="6">
    <location>
        <begin position="309"/>
        <end position="332"/>
    </location>
</feature>
<feature type="transmembrane region" description="Helical" evidence="6">
    <location>
        <begin position="338"/>
        <end position="362"/>
    </location>
</feature>
<name>A0A542Z996_9MICO</name>
<comment type="caution">
    <text evidence="7">The sequence shown here is derived from an EMBL/GenBank/DDBJ whole genome shotgun (WGS) entry which is preliminary data.</text>
</comment>
<dbReference type="PANTHER" id="PTHR30250:SF11">
    <property type="entry name" value="O-ANTIGEN TRANSPORTER-RELATED"/>
    <property type="match status" value="1"/>
</dbReference>
<accession>A0A542Z996</accession>
<feature type="transmembrane region" description="Helical" evidence="6">
    <location>
        <begin position="186"/>
        <end position="208"/>
    </location>
</feature>
<evidence type="ECO:0000313" key="8">
    <source>
        <dbReference type="Proteomes" id="UP000319514"/>
    </source>
</evidence>
<dbReference type="Pfam" id="PF01943">
    <property type="entry name" value="Polysacc_synt"/>
    <property type="match status" value="1"/>
</dbReference>
<comment type="subcellular location">
    <subcellularLocation>
        <location evidence="1">Cell membrane</location>
        <topology evidence="1">Multi-pass membrane protein</topology>
    </subcellularLocation>
</comment>
<dbReference type="PANTHER" id="PTHR30250">
    <property type="entry name" value="PST FAMILY PREDICTED COLANIC ACID TRANSPORTER"/>
    <property type="match status" value="1"/>
</dbReference>
<evidence type="ECO:0000256" key="5">
    <source>
        <dbReference type="ARBA" id="ARBA00023136"/>
    </source>
</evidence>
<feature type="transmembrane region" description="Helical" evidence="6">
    <location>
        <begin position="126"/>
        <end position="147"/>
    </location>
</feature>
<feature type="transmembrane region" description="Helical" evidence="6">
    <location>
        <begin position="61"/>
        <end position="83"/>
    </location>
</feature>
<feature type="transmembrane region" description="Helical" evidence="6">
    <location>
        <begin position="159"/>
        <end position="180"/>
    </location>
</feature>
<evidence type="ECO:0000256" key="6">
    <source>
        <dbReference type="SAM" id="Phobius"/>
    </source>
</evidence>
<feature type="transmembrane region" description="Helical" evidence="6">
    <location>
        <begin position="95"/>
        <end position="114"/>
    </location>
</feature>
<gene>
    <name evidence="7" type="ORF">FB474_3682</name>
</gene>
<dbReference type="RefSeq" id="WP_141790274.1">
    <property type="nucleotide sequence ID" value="NZ_BAAAKX010000015.1"/>
</dbReference>
<dbReference type="InterPro" id="IPR050833">
    <property type="entry name" value="Poly_Biosynth_Transport"/>
</dbReference>
<evidence type="ECO:0000256" key="1">
    <source>
        <dbReference type="ARBA" id="ARBA00004651"/>
    </source>
</evidence>
<feature type="transmembrane region" description="Helical" evidence="6">
    <location>
        <begin position="27"/>
        <end position="49"/>
    </location>
</feature>
<dbReference type="EMBL" id="VFOQ01000002">
    <property type="protein sequence ID" value="TQL56916.1"/>
    <property type="molecule type" value="Genomic_DNA"/>
</dbReference>
<keyword evidence="2" id="KW-1003">Cell membrane</keyword>
<keyword evidence="3 6" id="KW-0812">Transmembrane</keyword>
<proteinExistence type="predicted"/>
<evidence type="ECO:0000256" key="2">
    <source>
        <dbReference type="ARBA" id="ARBA00022475"/>
    </source>
</evidence>
<feature type="transmembrane region" description="Helical" evidence="6">
    <location>
        <begin position="374"/>
        <end position="391"/>
    </location>
</feature>
<keyword evidence="5 6" id="KW-0472">Membrane</keyword>
<dbReference type="Proteomes" id="UP000319514">
    <property type="component" value="Unassembled WGS sequence"/>
</dbReference>
<dbReference type="AlphaFoldDB" id="A0A542Z996"/>
<feature type="transmembrane region" description="Helical" evidence="6">
    <location>
        <begin position="397"/>
        <end position="419"/>
    </location>
</feature>
<sequence length="438" mass="44432">MRRPVRVAAALHVSEGDLGRRAATANVIAQATALALVALTSLVVARVGGASVLGTWTLLRVLPWLTGVICSCGLPVASAYMLSGARGEDPRVRPTLSLLVLAGTVVGVAAWAVLTPALHALFLEQVPARLLLLMGVTVVTQLWTVWAKACCQGRADMPGANLVIVAEEVAFLPAFAVALVAGSSSLTAVLVGLVAAGVCSTVIGLSRLAGRGFFGGWARPSRPLARSVLGYGSRAQLGNLLWLVNLRLDLLMLGALAGPATLGVYAVAAKSAELMRLPATAANYVLYPRFARLNPPAAATEMRALLPRACGLTVAAAPVLAVASAIGLPLLFGAEFRAAVLPACVLLVGLAVEGAAAVSTAYLCGIGRPGTNSAGMALGVVVTIALDVALIPRHGALGAATASSAAYLSAAGLLTYLSLRISARVAPARVVALEEGTT</sequence>
<dbReference type="OrthoDB" id="4867602at2"/>
<protein>
    <submittedName>
        <fullName evidence="7">O-antigen/teichoic acid export membrane protein</fullName>
    </submittedName>
</protein>
<evidence type="ECO:0000313" key="7">
    <source>
        <dbReference type="EMBL" id="TQL56916.1"/>
    </source>
</evidence>
<dbReference type="GO" id="GO:0005886">
    <property type="term" value="C:plasma membrane"/>
    <property type="evidence" value="ECO:0007669"/>
    <property type="project" value="UniProtKB-SubCell"/>
</dbReference>